<accession>A0ABX0JZ47</accession>
<comment type="pathway">
    <text evidence="2">Alkene biosynthesis; ethylene biosynthesis via 2-oxoglutarate.</text>
</comment>
<protein>
    <recommendedName>
        <fullName evidence="5">2-oxoglutarate-dependent ethylene/succinate-forming enzyme</fullName>
        <ecNumber evidence="4">1.13.12.19</ecNumber>
        <ecNumber evidence="3">1.14.20.7</ecNumber>
    </recommendedName>
    <alternativeName>
        <fullName evidence="7">2-oxoglutarate dioxygenase (ethylene-forming)</fullName>
    </alternativeName>
    <alternativeName>
        <fullName evidence="8">2-oxoglutarate/L-arginine monooxygenase/decarboxylase (succinate-forming)</fullName>
    </alternativeName>
</protein>
<dbReference type="PROSITE" id="PS51471">
    <property type="entry name" value="FE2OG_OXY"/>
    <property type="match status" value="1"/>
</dbReference>
<evidence type="ECO:0000256" key="3">
    <source>
        <dbReference type="ARBA" id="ARBA00012293"/>
    </source>
</evidence>
<organism evidence="13 14">
    <name type="scientific">Acetobacter conturbans</name>
    <dbReference type="NCBI Taxonomy" id="1737472"/>
    <lineage>
        <taxon>Bacteria</taxon>
        <taxon>Pseudomonadati</taxon>
        <taxon>Pseudomonadota</taxon>
        <taxon>Alphaproteobacteria</taxon>
        <taxon>Acetobacterales</taxon>
        <taxon>Acetobacteraceae</taxon>
        <taxon>Acetobacter</taxon>
    </lineage>
</organism>
<evidence type="ECO:0000256" key="1">
    <source>
        <dbReference type="ARBA" id="ARBA00001954"/>
    </source>
</evidence>
<evidence type="ECO:0000256" key="8">
    <source>
        <dbReference type="ARBA" id="ARBA00031282"/>
    </source>
</evidence>
<dbReference type="SUPFAM" id="SSF51197">
    <property type="entry name" value="Clavaminate synthase-like"/>
    <property type="match status" value="1"/>
</dbReference>
<keyword evidence="11" id="KW-0560">Oxidoreductase</keyword>
<evidence type="ECO:0000256" key="5">
    <source>
        <dbReference type="ARBA" id="ARBA00019045"/>
    </source>
</evidence>
<evidence type="ECO:0000259" key="12">
    <source>
        <dbReference type="PROSITE" id="PS51471"/>
    </source>
</evidence>
<dbReference type="Proteomes" id="UP000631653">
    <property type="component" value="Unassembled WGS sequence"/>
</dbReference>
<evidence type="ECO:0000256" key="6">
    <source>
        <dbReference type="ARBA" id="ARBA00022666"/>
    </source>
</evidence>
<evidence type="ECO:0000313" key="14">
    <source>
        <dbReference type="Proteomes" id="UP000631653"/>
    </source>
</evidence>
<keyword evidence="14" id="KW-1185">Reference proteome</keyword>
<keyword evidence="11" id="KW-0479">Metal-binding</keyword>
<comment type="catalytic activity">
    <reaction evidence="10">
        <text>L-arginine + 2-oxoglutarate + O2 = guanidine + L-glutamate 5-semialdehyde + succinate + CO2</text>
        <dbReference type="Rhea" id="RHEA:31535"/>
        <dbReference type="ChEBI" id="CHEBI:15379"/>
        <dbReference type="ChEBI" id="CHEBI:16526"/>
        <dbReference type="ChEBI" id="CHEBI:16810"/>
        <dbReference type="ChEBI" id="CHEBI:30031"/>
        <dbReference type="ChEBI" id="CHEBI:30087"/>
        <dbReference type="ChEBI" id="CHEBI:32682"/>
        <dbReference type="ChEBI" id="CHEBI:58066"/>
        <dbReference type="EC" id="1.14.20.7"/>
    </reaction>
</comment>
<dbReference type="RefSeq" id="WP_173569922.1">
    <property type="nucleotide sequence ID" value="NZ_WOSY01000006.1"/>
</dbReference>
<comment type="caution">
    <text evidence="13">The sequence shown here is derived from an EMBL/GenBank/DDBJ whole genome shotgun (WGS) entry which is preliminary data.</text>
</comment>
<evidence type="ECO:0000256" key="10">
    <source>
        <dbReference type="ARBA" id="ARBA00049359"/>
    </source>
</evidence>
<dbReference type="InterPro" id="IPR027443">
    <property type="entry name" value="IPNS-like_sf"/>
</dbReference>
<evidence type="ECO:0000256" key="9">
    <source>
        <dbReference type="ARBA" id="ARBA00047725"/>
    </source>
</evidence>
<dbReference type="EC" id="1.13.12.19" evidence="4"/>
<gene>
    <name evidence="13" type="ORF">GOB81_08235</name>
</gene>
<evidence type="ECO:0000313" key="13">
    <source>
        <dbReference type="EMBL" id="NHN88616.1"/>
    </source>
</evidence>
<dbReference type="PANTHER" id="PTHR47990">
    <property type="entry name" value="2-OXOGLUTARATE (2OG) AND FE(II)-DEPENDENT OXYGENASE SUPERFAMILY PROTEIN-RELATED"/>
    <property type="match status" value="1"/>
</dbReference>
<name>A0ABX0JZ47_9PROT</name>
<reference evidence="13 14" key="1">
    <citation type="journal article" date="2020" name="Int. J. Syst. Evol. Microbiol.">
        <title>Novel acetic acid bacteria from cider fermentations: Acetobacter conturbans sp. nov. and Acetobacter fallax sp. nov.</title>
        <authorList>
            <person name="Sombolestani A.S."/>
            <person name="Cleenwerck I."/>
            <person name="Cnockaert M."/>
            <person name="Borremans W."/>
            <person name="Wieme A.D."/>
            <person name="De Vuyst L."/>
            <person name="Vandamme P."/>
        </authorList>
    </citation>
    <scope>NUCLEOTIDE SEQUENCE [LARGE SCALE GENOMIC DNA]</scope>
    <source>
        <strain evidence="13 14">LMG 1627</strain>
    </source>
</reference>
<comment type="cofactor">
    <cofactor evidence="1">
        <name>Fe(2+)</name>
        <dbReference type="ChEBI" id="CHEBI:29033"/>
    </cofactor>
</comment>
<dbReference type="Pfam" id="PF14226">
    <property type="entry name" value="DIOX_N"/>
    <property type="match status" value="1"/>
</dbReference>
<keyword evidence="6" id="KW-0266">Ethylene biosynthesis</keyword>
<evidence type="ECO:0000256" key="7">
    <source>
        <dbReference type="ARBA" id="ARBA00031011"/>
    </source>
</evidence>
<dbReference type="EMBL" id="WOSY01000006">
    <property type="protein sequence ID" value="NHN88616.1"/>
    <property type="molecule type" value="Genomic_DNA"/>
</dbReference>
<sequence length="347" mass="38570">MAVVQTGNGFRKTGEGGLNVQRTAFTEIPMIDLAGMMSRDAAVRREVGEAVRRACTEVGFFYVCHHGVDPQSLARCYAVSKAFFMLSEAEKCEIHIRNSENHRGYGPLLEENTNPDSQGDLHEAFDLAGDIPQTDPDVLAGKRLYGPNLWPRHPAGFRDAVLECRSALVGLGHTIFRAFALALGLEEDYFQPLVEKPCAHMRILRYPPQKGVINEKQIGIGAHSDYECFTILHQNGESALQVLNAAGTWIEAPPIPGTFVINVGDMMARWTNDLFCSTLHRVINRSGKERYSIPLFFGPNFDTIISPLPSCQDADHPPLYPPVKAGDYVLSRFDETYVYRQPTAETV</sequence>
<comment type="catalytic activity">
    <reaction evidence="9">
        <text>2-oxoglutarate + O2 + 2 H(+) = ethene + 3 CO2 + H2O</text>
        <dbReference type="Rhea" id="RHEA:31523"/>
        <dbReference type="ChEBI" id="CHEBI:15377"/>
        <dbReference type="ChEBI" id="CHEBI:15378"/>
        <dbReference type="ChEBI" id="CHEBI:15379"/>
        <dbReference type="ChEBI" id="CHEBI:16526"/>
        <dbReference type="ChEBI" id="CHEBI:16810"/>
        <dbReference type="ChEBI" id="CHEBI:18153"/>
        <dbReference type="EC" id="1.13.12.19"/>
    </reaction>
</comment>
<dbReference type="Gene3D" id="2.60.120.330">
    <property type="entry name" value="B-lactam Antibiotic, Isopenicillin N Synthase, Chain"/>
    <property type="match status" value="1"/>
</dbReference>
<dbReference type="PRINTS" id="PR00682">
    <property type="entry name" value="IPNSYNTHASE"/>
</dbReference>
<evidence type="ECO:0000256" key="2">
    <source>
        <dbReference type="ARBA" id="ARBA00004767"/>
    </source>
</evidence>
<comment type="similarity">
    <text evidence="11">Belongs to the iron/ascorbate-dependent oxidoreductase family.</text>
</comment>
<dbReference type="EC" id="1.14.20.7" evidence="3"/>
<evidence type="ECO:0000256" key="11">
    <source>
        <dbReference type="RuleBase" id="RU003682"/>
    </source>
</evidence>
<proteinExistence type="inferred from homology"/>
<dbReference type="Pfam" id="PF03171">
    <property type="entry name" value="2OG-FeII_Oxy"/>
    <property type="match status" value="1"/>
</dbReference>
<dbReference type="InterPro" id="IPR005123">
    <property type="entry name" value="Oxoglu/Fe-dep_dioxygenase_dom"/>
</dbReference>
<dbReference type="InterPro" id="IPR044861">
    <property type="entry name" value="IPNS-like_FE2OG_OXY"/>
</dbReference>
<keyword evidence="11" id="KW-0408">Iron</keyword>
<evidence type="ECO:0000256" key="4">
    <source>
        <dbReference type="ARBA" id="ARBA00012531"/>
    </source>
</evidence>
<feature type="domain" description="Fe2OG dioxygenase" evidence="12">
    <location>
        <begin position="197"/>
        <end position="299"/>
    </location>
</feature>
<dbReference type="InterPro" id="IPR026992">
    <property type="entry name" value="DIOX_N"/>
</dbReference>
<dbReference type="InterPro" id="IPR050231">
    <property type="entry name" value="Iron_ascorbate_oxido_reductase"/>
</dbReference>